<dbReference type="RefSeq" id="WP_196834694.1">
    <property type="nucleotide sequence ID" value="NZ_JADOTZ010000001.1"/>
</dbReference>
<evidence type="ECO:0000313" key="2">
    <source>
        <dbReference type="Proteomes" id="UP000625033"/>
    </source>
</evidence>
<proteinExistence type="predicted"/>
<dbReference type="AlphaFoldDB" id="A0A931DAQ1"/>
<protein>
    <submittedName>
        <fullName evidence="1">Uncharacterized protein</fullName>
    </submittedName>
</protein>
<evidence type="ECO:0000313" key="1">
    <source>
        <dbReference type="EMBL" id="MBG6083235.1"/>
    </source>
</evidence>
<comment type="caution">
    <text evidence="1">The sequence shown here is derived from an EMBL/GenBank/DDBJ whole genome shotgun (WGS) entry which is preliminary data.</text>
</comment>
<sequence length="127" mass="14186">MDLAEWYAAGRWVGLLDLIDMLPAACRLNEAIANDPEAAEAIAAMPQLEEEWAPRTSEFDLHAKILREIVHELKQNRQATIAAAGGKPPAESPFPAPRTEIDKAIERAERTWTQDFIQQFGFDATDI</sequence>
<keyword evidence="2" id="KW-1185">Reference proteome</keyword>
<accession>A0A931DAQ1</accession>
<reference evidence="1" key="1">
    <citation type="submission" date="2020-11" db="EMBL/GenBank/DDBJ databases">
        <title>Sequencing the genomes of 1000 actinobacteria strains.</title>
        <authorList>
            <person name="Klenk H.-P."/>
        </authorList>
    </citation>
    <scope>NUCLEOTIDE SEQUENCE</scope>
    <source>
        <strain evidence="1">DSM 26152</strain>
    </source>
</reference>
<dbReference type="Proteomes" id="UP000625033">
    <property type="component" value="Unassembled WGS sequence"/>
</dbReference>
<organism evidence="1 2">
    <name type="scientific">Zhihengliuella flava</name>
    <dbReference type="NCBI Taxonomy" id="1285193"/>
    <lineage>
        <taxon>Bacteria</taxon>
        <taxon>Bacillati</taxon>
        <taxon>Actinomycetota</taxon>
        <taxon>Actinomycetes</taxon>
        <taxon>Micrococcales</taxon>
        <taxon>Micrococcaceae</taxon>
        <taxon>Zhihengliuella</taxon>
    </lineage>
</organism>
<dbReference type="EMBL" id="JADOTZ010000001">
    <property type="protein sequence ID" value="MBG6083235.1"/>
    <property type="molecule type" value="Genomic_DNA"/>
</dbReference>
<name>A0A931DAQ1_9MICC</name>
<gene>
    <name evidence="1" type="ORF">IW252_000002</name>
</gene>